<dbReference type="EMBL" id="LR899014">
    <property type="protein sequence ID" value="CAD7093094.1"/>
    <property type="molecule type" value="Genomic_DNA"/>
</dbReference>
<dbReference type="OrthoDB" id="2163395at2759"/>
<proteinExistence type="inferred from homology"/>
<protein>
    <submittedName>
        <fullName evidence="2">Uncharacterized protein</fullName>
    </submittedName>
</protein>
<evidence type="ECO:0000256" key="1">
    <source>
        <dbReference type="ARBA" id="ARBA00008315"/>
    </source>
</evidence>
<sequence>MLTKREKLLIRPWQMQRYENHKRKIESAQPAIDFSSPTIYPHVSLKWKKLQAEKERLDQIKKENVRLLQRLGNIMTKKRIENFWQHPRPDFLNREKIYANRPKTCSGRVETVASEESFVSTAKSKSRGRSATRCATCSGKPVKRNQVIPEERIPWEPPRKSWNVKIISNEFKGHKCCPVCCSQ</sequence>
<comment type="similarity">
    <text evidence="1">Belongs to the CFAP97 family.</text>
</comment>
<gene>
    <name evidence="2" type="ORF">HERILL_LOCUS15401</name>
</gene>
<accession>A0A7R8Z132</accession>
<dbReference type="PANTHER" id="PTHR33768">
    <property type="entry name" value="MIP11318P"/>
    <property type="match status" value="1"/>
</dbReference>
<dbReference type="OMA" id="KRMNNLW"/>
<dbReference type="Pfam" id="PF13879">
    <property type="entry name" value="Hmw_CFAP97"/>
    <property type="match status" value="1"/>
</dbReference>
<organism evidence="2 3">
    <name type="scientific">Hermetia illucens</name>
    <name type="common">Black soldier fly</name>
    <dbReference type="NCBI Taxonomy" id="343691"/>
    <lineage>
        <taxon>Eukaryota</taxon>
        <taxon>Metazoa</taxon>
        <taxon>Ecdysozoa</taxon>
        <taxon>Arthropoda</taxon>
        <taxon>Hexapoda</taxon>
        <taxon>Insecta</taxon>
        <taxon>Pterygota</taxon>
        <taxon>Neoptera</taxon>
        <taxon>Endopterygota</taxon>
        <taxon>Diptera</taxon>
        <taxon>Brachycera</taxon>
        <taxon>Stratiomyomorpha</taxon>
        <taxon>Stratiomyidae</taxon>
        <taxon>Hermetiinae</taxon>
        <taxon>Hermetia</taxon>
    </lineage>
</organism>
<dbReference type="InParanoid" id="A0A7R8Z132"/>
<dbReference type="AlphaFoldDB" id="A0A7R8Z132"/>
<dbReference type="PANTHER" id="PTHR33768:SF3">
    <property type="entry name" value="MIP11318P"/>
    <property type="match status" value="1"/>
</dbReference>
<name>A0A7R8Z132_HERIL</name>
<dbReference type="InterPro" id="IPR038792">
    <property type="entry name" value="CFAP97D1/2"/>
</dbReference>
<reference evidence="2 3" key="1">
    <citation type="submission" date="2020-11" db="EMBL/GenBank/DDBJ databases">
        <authorList>
            <person name="Wallbank WR R."/>
            <person name="Pardo Diaz C."/>
            <person name="Kozak K."/>
            <person name="Martin S."/>
            <person name="Jiggins C."/>
            <person name="Moest M."/>
            <person name="Warren A I."/>
            <person name="Generalovic N T."/>
            <person name="Byers J.R.P. K."/>
            <person name="Montejo-Kovacevich G."/>
            <person name="Yen C E."/>
        </authorList>
    </citation>
    <scope>NUCLEOTIDE SEQUENCE [LARGE SCALE GENOMIC DNA]</scope>
</reference>
<dbReference type="InterPro" id="IPR029488">
    <property type="entry name" value="Hmw/CFAP97"/>
</dbReference>
<evidence type="ECO:0000313" key="2">
    <source>
        <dbReference type="EMBL" id="CAD7093094.1"/>
    </source>
</evidence>
<dbReference type="Proteomes" id="UP000594454">
    <property type="component" value="Chromosome 6"/>
</dbReference>
<keyword evidence="3" id="KW-1185">Reference proteome</keyword>
<evidence type="ECO:0000313" key="3">
    <source>
        <dbReference type="Proteomes" id="UP000594454"/>
    </source>
</evidence>